<reference evidence="3" key="1">
    <citation type="journal article" date="2023" name="Mol. Biol. Evol.">
        <title>Third-Generation Sequencing Reveals the Adaptive Role of the Epigenome in Three Deep-Sea Polychaetes.</title>
        <authorList>
            <person name="Perez M."/>
            <person name="Aroh O."/>
            <person name="Sun Y."/>
            <person name="Lan Y."/>
            <person name="Juniper S.K."/>
            <person name="Young C.R."/>
            <person name="Angers B."/>
            <person name="Qian P.Y."/>
        </authorList>
    </citation>
    <scope>NUCLEOTIDE SEQUENCE</scope>
    <source>
        <strain evidence="3">R07B-5</strain>
    </source>
</reference>
<name>A0AAD9PES8_RIDPI</name>
<comment type="caution">
    <text evidence="3">The sequence shown here is derived from an EMBL/GenBank/DDBJ whole genome shotgun (WGS) entry which is preliminary data.</text>
</comment>
<dbReference type="EMBL" id="JAODUO010000012">
    <property type="protein sequence ID" value="KAK2193484.1"/>
    <property type="molecule type" value="Genomic_DNA"/>
</dbReference>
<sequence length="179" mass="19392">MAGRSMSVSVLYLLGICTIASATNFVCTKVPDDGTTGYKKCAAGTSHAAANIRAVNSAFARSNVTNVVFLVDRSKGMSEWSFETTKNSIKTLMDYLILRRLVYLHPDYTRVSVVSFGKQSMVEFDGISSNLAPVHACNFDDKLASINLGTAGRFGTNLASALSVCTAFRGHYFNEFVCK</sequence>
<organism evidence="3 4">
    <name type="scientific">Ridgeia piscesae</name>
    <name type="common">Tubeworm</name>
    <dbReference type="NCBI Taxonomy" id="27915"/>
    <lineage>
        <taxon>Eukaryota</taxon>
        <taxon>Metazoa</taxon>
        <taxon>Spiralia</taxon>
        <taxon>Lophotrochozoa</taxon>
        <taxon>Annelida</taxon>
        <taxon>Polychaeta</taxon>
        <taxon>Sedentaria</taxon>
        <taxon>Canalipalpata</taxon>
        <taxon>Sabellida</taxon>
        <taxon>Siboglinidae</taxon>
        <taxon>Ridgeia</taxon>
    </lineage>
</organism>
<evidence type="ECO:0000313" key="4">
    <source>
        <dbReference type="Proteomes" id="UP001209878"/>
    </source>
</evidence>
<dbReference type="InterPro" id="IPR002035">
    <property type="entry name" value="VWF_A"/>
</dbReference>
<keyword evidence="1" id="KW-0732">Signal</keyword>
<feature type="signal peptide" evidence="1">
    <location>
        <begin position="1"/>
        <end position="22"/>
    </location>
</feature>
<protein>
    <recommendedName>
        <fullName evidence="2">VWFA domain-containing protein</fullName>
    </recommendedName>
</protein>
<proteinExistence type="predicted"/>
<dbReference type="InterPro" id="IPR036465">
    <property type="entry name" value="vWFA_dom_sf"/>
</dbReference>
<dbReference type="PROSITE" id="PS50234">
    <property type="entry name" value="VWFA"/>
    <property type="match status" value="1"/>
</dbReference>
<accession>A0AAD9PES8</accession>
<feature type="chain" id="PRO_5042292781" description="VWFA domain-containing protein" evidence="1">
    <location>
        <begin position="23"/>
        <end position="179"/>
    </location>
</feature>
<dbReference type="Proteomes" id="UP001209878">
    <property type="component" value="Unassembled WGS sequence"/>
</dbReference>
<evidence type="ECO:0000313" key="3">
    <source>
        <dbReference type="EMBL" id="KAK2193484.1"/>
    </source>
</evidence>
<dbReference type="CDD" id="cd00198">
    <property type="entry name" value="vWFA"/>
    <property type="match status" value="1"/>
</dbReference>
<feature type="domain" description="VWFA" evidence="2">
    <location>
        <begin position="66"/>
        <end position="162"/>
    </location>
</feature>
<dbReference type="SUPFAM" id="SSF53300">
    <property type="entry name" value="vWA-like"/>
    <property type="match status" value="1"/>
</dbReference>
<evidence type="ECO:0000256" key="1">
    <source>
        <dbReference type="SAM" id="SignalP"/>
    </source>
</evidence>
<gene>
    <name evidence="3" type="ORF">NP493_12g06023</name>
</gene>
<dbReference type="AlphaFoldDB" id="A0AAD9PES8"/>
<keyword evidence="4" id="KW-1185">Reference proteome</keyword>
<dbReference type="Gene3D" id="3.40.50.410">
    <property type="entry name" value="von Willebrand factor, type A domain"/>
    <property type="match status" value="1"/>
</dbReference>
<evidence type="ECO:0000259" key="2">
    <source>
        <dbReference type="PROSITE" id="PS50234"/>
    </source>
</evidence>
<dbReference type="Pfam" id="PF00092">
    <property type="entry name" value="VWA"/>
    <property type="match status" value="1"/>
</dbReference>